<dbReference type="Gene3D" id="3.30.70.100">
    <property type="match status" value="1"/>
</dbReference>
<dbReference type="InterPro" id="IPR010920">
    <property type="entry name" value="LSM_dom_sf"/>
</dbReference>
<proteinExistence type="inferred from homology"/>
<dbReference type="Proteomes" id="UP000001520">
    <property type="component" value="Chromosome"/>
</dbReference>
<dbReference type="InterPro" id="IPR011066">
    <property type="entry name" value="MscS_channel_C_sf"/>
</dbReference>
<dbReference type="InterPro" id="IPR011014">
    <property type="entry name" value="MscS_channel_TM-2"/>
</dbReference>
<evidence type="ECO:0000313" key="11">
    <source>
        <dbReference type="Proteomes" id="UP000001520"/>
    </source>
</evidence>
<dbReference type="HOGENOM" id="CLU_037945_1_1_0"/>
<dbReference type="InterPro" id="IPR023408">
    <property type="entry name" value="MscS_beta-dom_sf"/>
</dbReference>
<dbReference type="AlphaFoldDB" id="D3PDS0"/>
<feature type="domain" description="Mechanosensitive ion channel MscS C-terminal" evidence="9">
    <location>
        <begin position="172"/>
        <end position="254"/>
    </location>
</feature>
<comment type="subcellular location">
    <subcellularLocation>
        <location evidence="1">Cell membrane</location>
        <topology evidence="1">Multi-pass membrane protein</topology>
    </subcellularLocation>
</comment>
<keyword evidence="11" id="KW-1185">Reference proteome</keyword>
<evidence type="ECO:0000256" key="5">
    <source>
        <dbReference type="ARBA" id="ARBA00022989"/>
    </source>
</evidence>
<dbReference type="GO" id="GO:0008381">
    <property type="term" value="F:mechanosensitive monoatomic ion channel activity"/>
    <property type="evidence" value="ECO:0007669"/>
    <property type="project" value="InterPro"/>
</dbReference>
<evidence type="ECO:0000256" key="3">
    <source>
        <dbReference type="ARBA" id="ARBA00022475"/>
    </source>
</evidence>
<dbReference type="PROSITE" id="PS01246">
    <property type="entry name" value="UPF0003"/>
    <property type="match status" value="1"/>
</dbReference>
<dbReference type="InterPro" id="IPR045275">
    <property type="entry name" value="MscS_archaea/bacteria_type"/>
</dbReference>
<dbReference type="STRING" id="639282.DEFDS_1276"/>
<keyword evidence="4 7" id="KW-0812">Transmembrane</keyword>
<reference evidence="10 11" key="1">
    <citation type="journal article" date="2010" name="DNA Res.">
        <title>Bacterial lifestyle in a deep-sea hydrothermal vent chimney revealed by the genome sequence of the thermophilic bacterium Deferribacter desulfuricans SSM1.</title>
        <authorList>
            <person name="Takaki Y."/>
            <person name="Shimamura S."/>
            <person name="Nakagawa S."/>
            <person name="Fukuhara Y."/>
            <person name="Horikawa H."/>
            <person name="Ankai A."/>
            <person name="Harada T."/>
            <person name="Hosoyama A."/>
            <person name="Oguchi A."/>
            <person name="Fukui S."/>
            <person name="Fujita N."/>
            <person name="Takami H."/>
            <person name="Takai K."/>
        </authorList>
    </citation>
    <scope>NUCLEOTIDE SEQUENCE [LARGE SCALE GENOMIC DNA]</scope>
    <source>
        <strain evidence="11">DSM 14783 / JCM 11476 / NBRC 101012 / SSM1</strain>
    </source>
</reference>
<evidence type="ECO:0000256" key="1">
    <source>
        <dbReference type="ARBA" id="ARBA00004651"/>
    </source>
</evidence>
<dbReference type="EMBL" id="AP011529">
    <property type="protein sequence ID" value="BAI80743.1"/>
    <property type="molecule type" value="Genomic_DNA"/>
</dbReference>
<organism evidence="10 11">
    <name type="scientific">Deferribacter desulfuricans (strain DSM 14783 / JCM 11476 / NBRC 101012 / SSM1)</name>
    <dbReference type="NCBI Taxonomy" id="639282"/>
    <lineage>
        <taxon>Bacteria</taxon>
        <taxon>Pseudomonadati</taxon>
        <taxon>Deferribacterota</taxon>
        <taxon>Deferribacteres</taxon>
        <taxon>Deferribacterales</taxon>
        <taxon>Deferribacteraceae</taxon>
        <taxon>Deferribacter</taxon>
    </lineage>
</organism>
<dbReference type="RefSeq" id="WP_013007990.1">
    <property type="nucleotide sequence ID" value="NC_013939.1"/>
</dbReference>
<protein>
    <submittedName>
        <fullName evidence="10">Mechanosensitive ion channel, MscS family</fullName>
    </submittedName>
</protein>
<dbReference type="eggNOG" id="COG3264">
    <property type="taxonomic scope" value="Bacteria"/>
</dbReference>
<dbReference type="SUPFAM" id="SSF82689">
    <property type="entry name" value="Mechanosensitive channel protein MscS (YggB), C-terminal domain"/>
    <property type="match status" value="1"/>
</dbReference>
<evidence type="ECO:0000259" key="9">
    <source>
        <dbReference type="Pfam" id="PF21082"/>
    </source>
</evidence>
<gene>
    <name evidence="10" type="ordered locus">DEFDS_1276</name>
</gene>
<dbReference type="Gene3D" id="2.30.30.60">
    <property type="match status" value="1"/>
</dbReference>
<feature type="transmembrane region" description="Helical" evidence="7">
    <location>
        <begin position="79"/>
        <end position="97"/>
    </location>
</feature>
<keyword evidence="5 7" id="KW-1133">Transmembrane helix</keyword>
<comment type="similarity">
    <text evidence="2">Belongs to the MscS (TC 1.A.23) family.</text>
</comment>
<feature type="domain" description="Mechanosensitive ion channel MscS" evidence="8">
    <location>
        <begin position="101"/>
        <end position="165"/>
    </location>
</feature>
<dbReference type="SUPFAM" id="SSF50182">
    <property type="entry name" value="Sm-like ribonucleoproteins"/>
    <property type="match status" value="1"/>
</dbReference>
<dbReference type="OrthoDB" id="9809206at2"/>
<sequence length="266" mass="29001">MDWNVYRGILIGYTIKVVLAILIIIVGRFLSKKISKLAGLGLKKANADEMLVDFLSDLLYYALFIISVVIALNTLGFKTTSLAAIIGAATLAIGLSLQSNLSNFGSGVLILLTKPFKVGDFVEVGGISGSVQKISIFNTELLTPDNKKIIVPNSSIIGNPITNFSANDTRRVDLTIGISYESDIKKAKAILEKIVNSDGRILKEPACTIAVAELADSSINIVVRPWVKASDYWAVKFDLLERIKERFDAEGVVIPYPQMDVHVKKD</sequence>
<dbReference type="InterPro" id="IPR006686">
    <property type="entry name" value="MscS_channel_CS"/>
</dbReference>
<evidence type="ECO:0000256" key="4">
    <source>
        <dbReference type="ARBA" id="ARBA00022692"/>
    </source>
</evidence>
<evidence type="ECO:0000313" key="10">
    <source>
        <dbReference type="EMBL" id="BAI80743.1"/>
    </source>
</evidence>
<evidence type="ECO:0000256" key="6">
    <source>
        <dbReference type="ARBA" id="ARBA00023136"/>
    </source>
</evidence>
<evidence type="ECO:0000259" key="8">
    <source>
        <dbReference type="Pfam" id="PF00924"/>
    </source>
</evidence>
<dbReference type="Pfam" id="PF05552">
    <property type="entry name" value="MS_channel_1st_1"/>
    <property type="match status" value="1"/>
</dbReference>
<dbReference type="KEGG" id="ddf:DEFDS_1276"/>
<accession>D3PDS0</accession>
<feature type="transmembrane region" description="Helical" evidence="7">
    <location>
        <begin position="51"/>
        <end position="73"/>
    </location>
</feature>
<dbReference type="InterPro" id="IPR049278">
    <property type="entry name" value="MS_channel_C"/>
</dbReference>
<dbReference type="SUPFAM" id="SSF82861">
    <property type="entry name" value="Mechanosensitive channel protein MscS (YggB), transmembrane region"/>
    <property type="match status" value="1"/>
</dbReference>
<keyword evidence="6 7" id="KW-0472">Membrane</keyword>
<dbReference type="GO" id="GO:0005886">
    <property type="term" value="C:plasma membrane"/>
    <property type="evidence" value="ECO:0007669"/>
    <property type="project" value="UniProtKB-SubCell"/>
</dbReference>
<dbReference type="Gene3D" id="1.10.287.1260">
    <property type="match status" value="1"/>
</dbReference>
<dbReference type="PANTHER" id="PTHR30221:SF1">
    <property type="entry name" value="SMALL-CONDUCTANCE MECHANOSENSITIVE CHANNEL"/>
    <property type="match status" value="1"/>
</dbReference>
<dbReference type="InterPro" id="IPR006685">
    <property type="entry name" value="MscS_channel_2nd"/>
</dbReference>
<dbReference type="PANTHER" id="PTHR30221">
    <property type="entry name" value="SMALL-CONDUCTANCE MECHANOSENSITIVE CHANNEL"/>
    <property type="match status" value="1"/>
</dbReference>
<evidence type="ECO:0000256" key="2">
    <source>
        <dbReference type="ARBA" id="ARBA00008017"/>
    </source>
</evidence>
<dbReference type="Pfam" id="PF00924">
    <property type="entry name" value="MS_channel_2nd"/>
    <property type="match status" value="1"/>
</dbReference>
<keyword evidence="3" id="KW-1003">Cell membrane</keyword>
<dbReference type="Pfam" id="PF21082">
    <property type="entry name" value="MS_channel_3rd"/>
    <property type="match status" value="1"/>
</dbReference>
<feature type="transmembrane region" description="Helical" evidence="7">
    <location>
        <begin position="6"/>
        <end position="30"/>
    </location>
</feature>
<evidence type="ECO:0000256" key="7">
    <source>
        <dbReference type="SAM" id="Phobius"/>
    </source>
</evidence>
<name>D3PDS0_DEFDS</name>
<dbReference type="InterPro" id="IPR008910">
    <property type="entry name" value="MSC_TM_helix"/>
</dbReference>